<accession>A0A132MZN5</accession>
<dbReference type="AlphaFoldDB" id="A0A132MZN5"/>
<dbReference type="InterPro" id="IPR009288">
    <property type="entry name" value="AIG2-like_dom"/>
</dbReference>
<dbReference type="STRING" id="1484.SA87_12195"/>
<proteinExistence type="predicted"/>
<comment type="caution">
    <text evidence="2">The sequence shown here is derived from an EMBL/GenBank/DDBJ whole genome shotgun (WGS) entry which is preliminary data.</text>
</comment>
<dbReference type="InterPro" id="IPR013024">
    <property type="entry name" value="GGCT-like"/>
</dbReference>
<feature type="domain" description="Gamma-glutamylcyclotransferase AIG2-like" evidence="1">
    <location>
        <begin position="1"/>
        <end position="129"/>
    </location>
</feature>
<dbReference type="Pfam" id="PF06094">
    <property type="entry name" value="GGACT"/>
    <property type="match status" value="1"/>
</dbReference>
<sequence length="146" mass="16361">MFVYGTLKRGSPYHALYLAGRGRYLGPARVSGELWDTGWGYPALVPGAGWVYGELYGDLGAGDLARLDEWEDHHGPHCANNLYERVRRTVWWTDAEGRARPVCAWVYEAAPRLRAHLIRHGRRVESGVWPAAGKEEGTESDGAVRR</sequence>
<evidence type="ECO:0000259" key="1">
    <source>
        <dbReference type="Pfam" id="PF06094"/>
    </source>
</evidence>
<evidence type="ECO:0000313" key="2">
    <source>
        <dbReference type="EMBL" id="OAR04368.1"/>
    </source>
</evidence>
<organism evidence="2 3">
    <name type="scientific">Hydrogenibacillus schlegelii</name>
    <name type="common">Bacillus schlegelii</name>
    <dbReference type="NCBI Taxonomy" id="1484"/>
    <lineage>
        <taxon>Bacteria</taxon>
        <taxon>Bacillati</taxon>
        <taxon>Bacillota</taxon>
        <taxon>Bacilli</taxon>
        <taxon>Bacillales</taxon>
        <taxon>Bacillales Family X. Incertae Sedis</taxon>
        <taxon>Hydrogenibacillus</taxon>
    </lineage>
</organism>
<dbReference type="EMBL" id="JXBB01000018">
    <property type="protein sequence ID" value="OAR04368.1"/>
    <property type="molecule type" value="Genomic_DNA"/>
</dbReference>
<dbReference type="SUPFAM" id="SSF110857">
    <property type="entry name" value="Gamma-glutamyl cyclotransferase-like"/>
    <property type="match status" value="1"/>
</dbReference>
<reference evidence="2 3" key="1">
    <citation type="submission" date="2015-09" db="EMBL/GenBank/DDBJ databases">
        <title>Draft genome sequence of Hydrogenibacillus schlegelii DSM 2000.</title>
        <authorList>
            <person name="Hemp J."/>
        </authorList>
    </citation>
    <scope>NUCLEOTIDE SEQUENCE [LARGE SCALE GENOMIC DNA]</scope>
    <source>
        <strain evidence="2 3">MA 48</strain>
    </source>
</reference>
<protein>
    <recommendedName>
        <fullName evidence="1">Gamma-glutamylcyclotransferase AIG2-like domain-containing protein</fullName>
    </recommendedName>
</protein>
<dbReference type="CDD" id="cd06661">
    <property type="entry name" value="GGCT_like"/>
    <property type="match status" value="1"/>
</dbReference>
<gene>
    <name evidence="2" type="ORF">SA87_12195</name>
</gene>
<name>A0A132MZN5_HYDSH</name>
<dbReference type="Gene3D" id="3.10.490.10">
    <property type="entry name" value="Gamma-glutamyl cyclotransferase-like"/>
    <property type="match status" value="1"/>
</dbReference>
<dbReference type="InterPro" id="IPR036568">
    <property type="entry name" value="GGCT-like_sf"/>
</dbReference>
<evidence type="ECO:0000313" key="3">
    <source>
        <dbReference type="Proteomes" id="UP000243024"/>
    </source>
</evidence>
<dbReference type="Proteomes" id="UP000243024">
    <property type="component" value="Unassembled WGS sequence"/>
</dbReference>
<keyword evidence="3" id="KW-1185">Reference proteome</keyword>